<gene>
    <name evidence="2" type="ORF">PBRASI_LOCUS9281</name>
</gene>
<comment type="caution">
    <text evidence="2">The sequence shown here is derived from an EMBL/GenBank/DDBJ whole genome shotgun (WGS) entry which is preliminary data.</text>
</comment>
<keyword evidence="3" id="KW-1185">Reference proteome</keyword>
<evidence type="ECO:0000313" key="2">
    <source>
        <dbReference type="EMBL" id="CAG8631596.1"/>
    </source>
</evidence>
<proteinExistence type="predicted"/>
<name>A0A9N9GSL9_9GLOM</name>
<dbReference type="AlphaFoldDB" id="A0A9N9GSL9"/>
<dbReference type="OrthoDB" id="2379227at2759"/>
<organism evidence="2 3">
    <name type="scientific">Paraglomus brasilianum</name>
    <dbReference type="NCBI Taxonomy" id="144538"/>
    <lineage>
        <taxon>Eukaryota</taxon>
        <taxon>Fungi</taxon>
        <taxon>Fungi incertae sedis</taxon>
        <taxon>Mucoromycota</taxon>
        <taxon>Glomeromycotina</taxon>
        <taxon>Glomeromycetes</taxon>
        <taxon>Paraglomerales</taxon>
        <taxon>Paraglomeraceae</taxon>
        <taxon>Paraglomus</taxon>
    </lineage>
</organism>
<reference evidence="2" key="1">
    <citation type="submission" date="2021-06" db="EMBL/GenBank/DDBJ databases">
        <authorList>
            <person name="Kallberg Y."/>
            <person name="Tangrot J."/>
            <person name="Rosling A."/>
        </authorList>
    </citation>
    <scope>NUCLEOTIDE SEQUENCE</scope>
    <source>
        <strain evidence="2">BR232B</strain>
    </source>
</reference>
<keyword evidence="1" id="KW-0732">Signal</keyword>
<evidence type="ECO:0000313" key="3">
    <source>
        <dbReference type="Proteomes" id="UP000789739"/>
    </source>
</evidence>
<dbReference type="EMBL" id="CAJVPI010001948">
    <property type="protein sequence ID" value="CAG8631596.1"/>
    <property type="molecule type" value="Genomic_DNA"/>
</dbReference>
<feature type="non-terminal residue" evidence="2">
    <location>
        <position position="1"/>
    </location>
</feature>
<protein>
    <submittedName>
        <fullName evidence="2">11602_t:CDS:1</fullName>
    </submittedName>
</protein>
<accession>A0A9N9GSL9</accession>
<sequence length="148" mass="16721">IAKSRSAWLSFMLYVGCLTFTEQTPEKLLQIPNSVAAQCFGEAVLDHYRLSNIDITNTLKQLVFMGDISILLGYYKKLMCKNNVSESNLKNKTEENHCDSICLCCVFLRNLLLVQVAPEFEITQPSKIPGQIDMLIKTQGTKRVIISE</sequence>
<dbReference type="Proteomes" id="UP000789739">
    <property type="component" value="Unassembled WGS sequence"/>
</dbReference>
<feature type="signal peptide" evidence="1">
    <location>
        <begin position="1"/>
        <end position="23"/>
    </location>
</feature>
<feature type="chain" id="PRO_5040214482" evidence="1">
    <location>
        <begin position="24"/>
        <end position="148"/>
    </location>
</feature>
<evidence type="ECO:0000256" key="1">
    <source>
        <dbReference type="SAM" id="SignalP"/>
    </source>
</evidence>